<evidence type="ECO:0000313" key="1">
    <source>
        <dbReference type="EMBL" id="AWF95605.1"/>
    </source>
</evidence>
<gene>
    <name evidence="1" type="ORF">B6254_1199</name>
</gene>
<evidence type="ECO:0000313" key="2">
    <source>
        <dbReference type="Proteomes" id="UP000244870"/>
    </source>
</evidence>
<dbReference type="Pfam" id="PF21825">
    <property type="entry name" value="crAss001_48"/>
    <property type="match status" value="1"/>
</dbReference>
<accession>A0A2S1KRI5</accession>
<sequence length="69" mass="7810">MSKETAEVLTSLKQEYVELKTKIAGAEATVLIKALDDKSTELLRDQVEAMKMYAEALETRIKYIVAYPE</sequence>
<dbReference type="Proteomes" id="UP000244870">
    <property type="component" value="Chromosome"/>
</dbReference>
<dbReference type="RefSeq" id="WP_108730444.1">
    <property type="nucleotide sequence ID" value="NZ_CP020928.1"/>
</dbReference>
<proteinExistence type="predicted"/>
<name>A0A2S1KRI5_9LACO</name>
<dbReference type="InterPro" id="IPR054052">
    <property type="entry name" value="Y16Q-like"/>
</dbReference>
<protein>
    <submittedName>
        <fullName evidence="1">Uncharacterized protein</fullName>
    </submittedName>
</protein>
<dbReference type="AlphaFoldDB" id="A0A2S1KRI5"/>
<organism evidence="1 2">
    <name type="scientific">Weissella cibaria</name>
    <dbReference type="NCBI Taxonomy" id="137591"/>
    <lineage>
        <taxon>Bacteria</taxon>
        <taxon>Bacillati</taxon>
        <taxon>Bacillota</taxon>
        <taxon>Bacilli</taxon>
        <taxon>Lactobacillales</taxon>
        <taxon>Lactobacillaceae</taxon>
        <taxon>Weissella</taxon>
    </lineage>
</organism>
<dbReference type="EMBL" id="CP020928">
    <property type="protein sequence ID" value="AWF95605.1"/>
    <property type="molecule type" value="Genomic_DNA"/>
</dbReference>
<reference evidence="1 2" key="1">
    <citation type="submission" date="2017-04" db="EMBL/GenBank/DDBJ databases">
        <title>Weissella cibaria strain m2 complete genome.</title>
        <authorList>
            <person name="Pan Q."/>
            <person name="Tan M."/>
            <person name="Yao F."/>
            <person name="Su S."/>
        </authorList>
    </citation>
    <scope>NUCLEOTIDE SEQUENCE [LARGE SCALE GENOMIC DNA]</scope>
    <source>
        <strain evidence="1 2">M2</strain>
    </source>
</reference>